<evidence type="ECO:0000256" key="1">
    <source>
        <dbReference type="SAM" id="MobiDB-lite"/>
    </source>
</evidence>
<dbReference type="Proteomes" id="UP000247702">
    <property type="component" value="Unassembled WGS sequence"/>
</dbReference>
<feature type="compositionally biased region" description="Polar residues" evidence="1">
    <location>
        <begin position="111"/>
        <end position="122"/>
    </location>
</feature>
<dbReference type="Proteomes" id="UP000615446">
    <property type="component" value="Unassembled WGS sequence"/>
</dbReference>
<dbReference type="EMBL" id="BEXD01004354">
    <property type="protein sequence ID" value="GBC10114.1"/>
    <property type="molecule type" value="Genomic_DNA"/>
</dbReference>
<dbReference type="EMBL" id="BLAL01000009">
    <property type="protein sequence ID" value="GES73615.1"/>
    <property type="molecule type" value="Genomic_DNA"/>
</dbReference>
<dbReference type="GO" id="GO:0005758">
    <property type="term" value="C:mitochondrial intermembrane space"/>
    <property type="evidence" value="ECO:0007669"/>
    <property type="project" value="TreeGrafter"/>
</dbReference>
<organism evidence="3 5">
    <name type="scientific">Rhizophagus clarus</name>
    <dbReference type="NCBI Taxonomy" id="94130"/>
    <lineage>
        <taxon>Eukaryota</taxon>
        <taxon>Fungi</taxon>
        <taxon>Fungi incertae sedis</taxon>
        <taxon>Mucoromycota</taxon>
        <taxon>Glomeromycotina</taxon>
        <taxon>Glomeromycetes</taxon>
        <taxon>Glomerales</taxon>
        <taxon>Glomeraceae</taxon>
        <taxon>Rhizophagus</taxon>
    </lineage>
</organism>
<protein>
    <submittedName>
        <fullName evidence="4">Coiled-coil-helix-coiled-coil-helix domain-containing protein 5-like</fullName>
    </submittedName>
</protein>
<dbReference type="GO" id="GO:0045333">
    <property type="term" value="P:cellular respiration"/>
    <property type="evidence" value="ECO:0007669"/>
    <property type="project" value="TreeGrafter"/>
</dbReference>
<dbReference type="AlphaFoldDB" id="A0A2Z6S469"/>
<keyword evidence="5" id="KW-1185">Reference proteome</keyword>
<dbReference type="PANTHER" id="PTHR47106:SF1">
    <property type="entry name" value="COILED-COIL-HELIX-COILED-COIL-HELIX DOMAIN-CONTAINING PROTEIN 5"/>
    <property type="match status" value="1"/>
</dbReference>
<dbReference type="PANTHER" id="PTHR47106">
    <property type="entry name" value="COILED-COIL-HELIX-COILED-COIL-HELIX DOMAIN-CONTAINING PROTEIN 5"/>
    <property type="match status" value="1"/>
</dbReference>
<accession>A0A2Z6S469</accession>
<dbReference type="InterPro" id="IPR052848">
    <property type="entry name" value="CHCH_domain-containing_protein"/>
</dbReference>
<reference evidence="3 5" key="1">
    <citation type="submission" date="2017-11" db="EMBL/GenBank/DDBJ databases">
        <title>The genome of Rhizophagus clarus HR1 reveals common genetic basis of auxotrophy among arbuscular mycorrhizal fungi.</title>
        <authorList>
            <person name="Kobayashi Y."/>
        </authorList>
    </citation>
    <scope>NUCLEOTIDE SEQUENCE [LARGE SCALE GENOMIC DNA]</scope>
    <source>
        <strain evidence="3 5">HR1</strain>
    </source>
</reference>
<feature type="region of interest" description="Disordered" evidence="1">
    <location>
        <begin position="102"/>
        <end position="122"/>
    </location>
</feature>
<evidence type="ECO:0000259" key="2">
    <source>
        <dbReference type="Pfam" id="PF16860"/>
    </source>
</evidence>
<proteinExistence type="predicted"/>
<comment type="caution">
    <text evidence="3">The sequence shown here is derived from an EMBL/GenBank/DDBJ whole genome shotgun (WGS) entry which is preliminary data.</text>
</comment>
<feature type="domain" description="IMS import disulfide relay-system CHCH-CHCH-like Cx9C" evidence="2">
    <location>
        <begin position="5"/>
        <end position="47"/>
    </location>
</feature>
<gene>
    <name evidence="4" type="ORF">RCL2_000113800</name>
    <name evidence="3" type="ORF">RclHR1_09350001</name>
</gene>
<evidence type="ECO:0000313" key="4">
    <source>
        <dbReference type="EMBL" id="GES73615.1"/>
    </source>
</evidence>
<dbReference type="Gene3D" id="1.10.287.2900">
    <property type="match status" value="2"/>
</dbReference>
<dbReference type="Pfam" id="PF16860">
    <property type="entry name" value="CX9C"/>
    <property type="match status" value="1"/>
</dbReference>
<dbReference type="OrthoDB" id="2581252at2759"/>
<reference evidence="4" key="2">
    <citation type="submission" date="2019-10" db="EMBL/GenBank/DDBJ databases">
        <title>Conservation and host-specific expression of non-tandemly repeated heterogenous ribosome RNA gene in arbuscular mycorrhizal fungi.</title>
        <authorList>
            <person name="Maeda T."/>
            <person name="Kobayashi Y."/>
            <person name="Nakagawa T."/>
            <person name="Ezawa T."/>
            <person name="Yamaguchi K."/>
            <person name="Bino T."/>
            <person name="Nishimoto Y."/>
            <person name="Shigenobu S."/>
            <person name="Kawaguchi M."/>
        </authorList>
    </citation>
    <scope>NUCLEOTIDE SEQUENCE</scope>
    <source>
        <strain evidence="4">HR1</strain>
    </source>
</reference>
<evidence type="ECO:0000313" key="3">
    <source>
        <dbReference type="EMBL" id="GBC10114.1"/>
    </source>
</evidence>
<sequence>MDSTLEFVIKHCSTQLELYQRCIENNPNDWGSVCQKEKNELSKCSEDNNPLLKQIKKQCDGIIQAFDKCLNENETDPEKNCITLLRNLYDCTENVAAKFNKKASDEDKYSQSHGNVNINTKK</sequence>
<dbReference type="InterPro" id="IPR031731">
    <property type="entry name" value="CX9C"/>
</dbReference>
<evidence type="ECO:0000313" key="5">
    <source>
        <dbReference type="Proteomes" id="UP000247702"/>
    </source>
</evidence>
<name>A0A2Z6S469_9GLOM</name>